<evidence type="ECO:0000256" key="7">
    <source>
        <dbReference type="ARBA" id="ARBA00048558"/>
    </source>
</evidence>
<comment type="function">
    <text evidence="1">Attaches a formyl group to the free amino group of methionyl-tRNA(fMet). The formyl group appears to play a dual role in the initiator identity of N-formylmethionyl-tRNA by promoting its recognition by IF2 and preventing the misappropriation of this tRNA by the elongation apparatus.</text>
</comment>
<evidence type="ECO:0000256" key="5">
    <source>
        <dbReference type="ARBA" id="ARBA00022679"/>
    </source>
</evidence>
<feature type="non-terminal residue" evidence="10">
    <location>
        <position position="1"/>
    </location>
</feature>
<protein>
    <recommendedName>
        <fullName evidence="4">Methionyl-tRNA formyltransferase</fullName>
        <ecNumber evidence="3">2.1.2.9</ecNumber>
    </recommendedName>
</protein>
<feature type="domain" description="Formyl transferase C-terminal" evidence="9">
    <location>
        <begin position="6"/>
        <end position="43"/>
    </location>
</feature>
<dbReference type="Gene3D" id="3.10.25.10">
    <property type="entry name" value="Formyl transferase, C-terminal domain"/>
    <property type="match status" value="1"/>
</dbReference>
<comment type="similarity">
    <text evidence="2">Belongs to the Fmt family.</text>
</comment>
<dbReference type="GO" id="GO:0004479">
    <property type="term" value="F:methionyl-tRNA formyltransferase activity"/>
    <property type="evidence" value="ECO:0007669"/>
    <property type="project" value="UniProtKB-EC"/>
</dbReference>
<dbReference type="Proteomes" id="UP000286712">
    <property type="component" value="Unassembled WGS sequence"/>
</dbReference>
<comment type="catalytic activity">
    <reaction evidence="7">
        <text>L-methionyl-tRNA(fMet) + (6R)-10-formyltetrahydrofolate = N-formyl-L-methionyl-tRNA(fMet) + (6S)-5,6,7,8-tetrahydrofolate + H(+)</text>
        <dbReference type="Rhea" id="RHEA:24380"/>
        <dbReference type="Rhea" id="RHEA-COMP:9952"/>
        <dbReference type="Rhea" id="RHEA-COMP:9953"/>
        <dbReference type="ChEBI" id="CHEBI:15378"/>
        <dbReference type="ChEBI" id="CHEBI:57453"/>
        <dbReference type="ChEBI" id="CHEBI:78530"/>
        <dbReference type="ChEBI" id="CHEBI:78844"/>
        <dbReference type="ChEBI" id="CHEBI:195366"/>
        <dbReference type="EC" id="2.1.2.9"/>
    </reaction>
</comment>
<name>A0A430RW55_THESC</name>
<keyword evidence="5 10" id="KW-0808">Transferase</keyword>
<evidence type="ECO:0000259" key="9">
    <source>
        <dbReference type="Pfam" id="PF02911"/>
    </source>
</evidence>
<organism evidence="10 11">
    <name type="scientific">Thermus scotoductus</name>
    <dbReference type="NCBI Taxonomy" id="37636"/>
    <lineage>
        <taxon>Bacteria</taxon>
        <taxon>Thermotogati</taxon>
        <taxon>Deinococcota</taxon>
        <taxon>Deinococci</taxon>
        <taxon>Thermales</taxon>
        <taxon>Thermaceae</taxon>
        <taxon>Thermus</taxon>
    </lineage>
</organism>
<sequence>VELHVHLTREGVLVGTGEGAIRLLEVQPEGKRPMPAADWARGYGVGPGTRLE</sequence>
<dbReference type="InterPro" id="IPR005793">
    <property type="entry name" value="Formyl_trans_C"/>
</dbReference>
<dbReference type="InterPro" id="IPR037022">
    <property type="entry name" value="Formyl_trans_C_sf"/>
</dbReference>
<evidence type="ECO:0000313" key="11">
    <source>
        <dbReference type="Proteomes" id="UP000286712"/>
    </source>
</evidence>
<accession>A0A430RW55</accession>
<dbReference type="AlphaFoldDB" id="A0A430RW55"/>
<evidence type="ECO:0000256" key="8">
    <source>
        <dbReference type="SAM" id="MobiDB-lite"/>
    </source>
</evidence>
<feature type="region of interest" description="Disordered" evidence="8">
    <location>
        <begin position="32"/>
        <end position="52"/>
    </location>
</feature>
<dbReference type="InterPro" id="IPR044135">
    <property type="entry name" value="Met-tRNA-FMT_C"/>
</dbReference>
<dbReference type="EMBL" id="PELW01000225">
    <property type="protein sequence ID" value="RTH24585.1"/>
    <property type="molecule type" value="Genomic_DNA"/>
</dbReference>
<evidence type="ECO:0000313" key="10">
    <source>
        <dbReference type="EMBL" id="RTH24585.1"/>
    </source>
</evidence>
<dbReference type="EC" id="2.1.2.9" evidence="3"/>
<gene>
    <name evidence="10" type="ORF">CSW40_08100</name>
</gene>
<evidence type="ECO:0000256" key="3">
    <source>
        <dbReference type="ARBA" id="ARBA00012261"/>
    </source>
</evidence>
<dbReference type="SUPFAM" id="SSF50486">
    <property type="entry name" value="FMT C-terminal domain-like"/>
    <property type="match status" value="1"/>
</dbReference>
<keyword evidence="6" id="KW-0648">Protein biosynthesis</keyword>
<dbReference type="InterPro" id="IPR011034">
    <property type="entry name" value="Formyl_transferase-like_C_sf"/>
</dbReference>
<comment type="caution">
    <text evidence="10">The sequence shown here is derived from an EMBL/GenBank/DDBJ whole genome shotgun (WGS) entry which is preliminary data.</text>
</comment>
<dbReference type="Pfam" id="PF02911">
    <property type="entry name" value="Formyl_trans_C"/>
    <property type="match status" value="1"/>
</dbReference>
<evidence type="ECO:0000256" key="6">
    <source>
        <dbReference type="ARBA" id="ARBA00022917"/>
    </source>
</evidence>
<feature type="compositionally biased region" description="Gly residues" evidence="8">
    <location>
        <begin position="43"/>
        <end position="52"/>
    </location>
</feature>
<proteinExistence type="inferred from homology"/>
<evidence type="ECO:0000256" key="4">
    <source>
        <dbReference type="ARBA" id="ARBA00016014"/>
    </source>
</evidence>
<reference evidence="10 11" key="1">
    <citation type="journal article" date="2019" name="Extremophiles">
        <title>Biogeography of thermophiles and predominance of Thermus scotoductus in domestic water heaters.</title>
        <authorList>
            <person name="Wilpiszeski R.L."/>
            <person name="Zhang Z."/>
            <person name="House C.H."/>
        </authorList>
    </citation>
    <scope>NUCLEOTIDE SEQUENCE [LARGE SCALE GENOMIC DNA]</scope>
    <source>
        <strain evidence="10 11">27_S27</strain>
    </source>
</reference>
<evidence type="ECO:0000256" key="1">
    <source>
        <dbReference type="ARBA" id="ARBA00002606"/>
    </source>
</evidence>
<dbReference type="CDD" id="cd08704">
    <property type="entry name" value="Met_tRNA_FMT_C"/>
    <property type="match status" value="1"/>
</dbReference>
<evidence type="ECO:0000256" key="2">
    <source>
        <dbReference type="ARBA" id="ARBA00010699"/>
    </source>
</evidence>